<dbReference type="PROSITE" id="PS50011">
    <property type="entry name" value="PROTEIN_KINASE_DOM"/>
    <property type="match status" value="1"/>
</dbReference>
<dbReference type="RefSeq" id="XP_056023900.1">
    <property type="nucleotide sequence ID" value="XM_056177610.1"/>
</dbReference>
<evidence type="ECO:0000313" key="2">
    <source>
        <dbReference type="EMBL" id="KAJ4854842.1"/>
    </source>
</evidence>
<keyword evidence="2" id="KW-0418">Kinase</keyword>
<dbReference type="SUPFAM" id="SSF56112">
    <property type="entry name" value="Protein kinase-like (PK-like)"/>
    <property type="match status" value="1"/>
</dbReference>
<keyword evidence="3" id="KW-1185">Reference proteome</keyword>
<protein>
    <submittedName>
        <fullName evidence="2">Protein kinase domain-containing protein</fullName>
    </submittedName>
</protein>
<feature type="domain" description="Protein kinase" evidence="1">
    <location>
        <begin position="55"/>
        <end position="328"/>
    </location>
</feature>
<name>A0A9W9E388_9HYPO</name>
<dbReference type="GO" id="GO:0004672">
    <property type="term" value="F:protein kinase activity"/>
    <property type="evidence" value="ECO:0007669"/>
    <property type="project" value="InterPro"/>
</dbReference>
<keyword evidence="2" id="KW-0808">Transferase</keyword>
<sequence length="328" mass="37472">MAAPRYEIGNAVTRIREDDNDARFTVRRNGKVFYIKLSPSNFVNSPNMTNKYKSYLEVLNSGQEVLGEIYDSDVYDWVMARFEPFFTNLAPDPPVETITVTLKEYLYPDFFIFILDIIDEKLQPRLVPTEESPYWPSFVRFDNDFLDDLETWTTLYDPANIIISHKAPKDALFKVPKKVLIDNGQTELKPYKKIHEAGLDSRLNVYCLYGIVMDDCDFILGLLLTYVHCGSRPLSARGHPEEPDDLTPAVRERWMGQLETALSALHENSIVWGDVKAANVLIDKNEDAWLIDFGGGYTEGWVDKDVAGTVMGDFTGMTRLRTLLFPAK</sequence>
<evidence type="ECO:0000313" key="3">
    <source>
        <dbReference type="Proteomes" id="UP001140511"/>
    </source>
</evidence>
<dbReference type="InterPro" id="IPR011009">
    <property type="entry name" value="Kinase-like_dom_sf"/>
</dbReference>
<dbReference type="GO" id="GO:0005524">
    <property type="term" value="F:ATP binding"/>
    <property type="evidence" value="ECO:0007669"/>
    <property type="project" value="InterPro"/>
</dbReference>
<gene>
    <name evidence="2" type="ORF">T069G_10400</name>
</gene>
<dbReference type="Proteomes" id="UP001140511">
    <property type="component" value="Unassembled WGS sequence"/>
</dbReference>
<dbReference type="EMBL" id="JAOPEN010000007">
    <property type="protein sequence ID" value="KAJ4854842.1"/>
    <property type="molecule type" value="Genomic_DNA"/>
</dbReference>
<dbReference type="GeneID" id="80872298"/>
<reference evidence="2" key="1">
    <citation type="submission" date="2022-09" db="EMBL/GenBank/DDBJ databases">
        <title>Chromosome-level assembly of Trichoderma breve T069, a fungus used in development of biopesticide product.</title>
        <authorList>
            <person name="Lin R."/>
            <person name="Liu T."/>
        </authorList>
    </citation>
    <scope>NUCLEOTIDE SEQUENCE</scope>
    <source>
        <strain evidence="2">T069</strain>
    </source>
</reference>
<accession>A0A9W9E388</accession>
<dbReference type="InterPro" id="IPR000719">
    <property type="entry name" value="Prot_kinase_dom"/>
</dbReference>
<evidence type="ECO:0000259" key="1">
    <source>
        <dbReference type="PROSITE" id="PS50011"/>
    </source>
</evidence>
<dbReference type="Pfam" id="PF00069">
    <property type="entry name" value="Pkinase"/>
    <property type="match status" value="1"/>
</dbReference>
<dbReference type="Gene3D" id="1.10.510.10">
    <property type="entry name" value="Transferase(Phosphotransferase) domain 1"/>
    <property type="match status" value="1"/>
</dbReference>
<dbReference type="AlphaFoldDB" id="A0A9W9E388"/>
<comment type="caution">
    <text evidence="2">The sequence shown here is derived from an EMBL/GenBank/DDBJ whole genome shotgun (WGS) entry which is preliminary data.</text>
</comment>
<organism evidence="2 3">
    <name type="scientific">Trichoderma breve</name>
    <dbReference type="NCBI Taxonomy" id="2034170"/>
    <lineage>
        <taxon>Eukaryota</taxon>
        <taxon>Fungi</taxon>
        <taxon>Dikarya</taxon>
        <taxon>Ascomycota</taxon>
        <taxon>Pezizomycotina</taxon>
        <taxon>Sordariomycetes</taxon>
        <taxon>Hypocreomycetidae</taxon>
        <taxon>Hypocreales</taxon>
        <taxon>Hypocreaceae</taxon>
        <taxon>Trichoderma</taxon>
    </lineage>
</organism>
<proteinExistence type="predicted"/>